<organism evidence="2 3">
    <name type="scientific">Folsomia candida</name>
    <name type="common">Springtail</name>
    <dbReference type="NCBI Taxonomy" id="158441"/>
    <lineage>
        <taxon>Eukaryota</taxon>
        <taxon>Metazoa</taxon>
        <taxon>Ecdysozoa</taxon>
        <taxon>Arthropoda</taxon>
        <taxon>Hexapoda</taxon>
        <taxon>Collembola</taxon>
        <taxon>Entomobryomorpha</taxon>
        <taxon>Isotomoidea</taxon>
        <taxon>Isotomidae</taxon>
        <taxon>Proisotominae</taxon>
        <taxon>Folsomia</taxon>
    </lineage>
</organism>
<dbReference type="PANTHER" id="PTHR10174:SF130">
    <property type="entry name" value="ALPHA-TOCOPHEROL TRANSFER PROTEIN-LIKE"/>
    <property type="match status" value="1"/>
</dbReference>
<accession>A0A226ERQ6</accession>
<comment type="caution">
    <text evidence="2">The sequence shown here is derived from an EMBL/GenBank/DDBJ whole genome shotgun (WGS) entry which is preliminary data.</text>
</comment>
<dbReference type="InterPro" id="IPR036865">
    <property type="entry name" value="CRAL-TRIO_dom_sf"/>
</dbReference>
<proteinExistence type="predicted"/>
<dbReference type="GO" id="GO:0016020">
    <property type="term" value="C:membrane"/>
    <property type="evidence" value="ECO:0007669"/>
    <property type="project" value="TreeGrafter"/>
</dbReference>
<dbReference type="Pfam" id="PF03765">
    <property type="entry name" value="CRAL_TRIO_N"/>
    <property type="match status" value="1"/>
</dbReference>
<dbReference type="InterPro" id="IPR011074">
    <property type="entry name" value="CRAL/TRIO_N_dom"/>
</dbReference>
<dbReference type="Pfam" id="PF00650">
    <property type="entry name" value="CRAL_TRIO"/>
    <property type="match status" value="1"/>
</dbReference>
<dbReference type="SUPFAM" id="SSF46938">
    <property type="entry name" value="CRAL/TRIO N-terminal domain"/>
    <property type="match status" value="1"/>
</dbReference>
<dbReference type="GO" id="GO:1902936">
    <property type="term" value="F:phosphatidylinositol bisphosphate binding"/>
    <property type="evidence" value="ECO:0007669"/>
    <property type="project" value="TreeGrafter"/>
</dbReference>
<dbReference type="Gene3D" id="1.10.8.20">
    <property type="entry name" value="N-terminal domain of phosphatidylinositol transfer protein sec14p"/>
    <property type="match status" value="1"/>
</dbReference>
<gene>
    <name evidence="2" type="ORF">Fcan01_04264</name>
</gene>
<evidence type="ECO:0000259" key="1">
    <source>
        <dbReference type="PROSITE" id="PS50191"/>
    </source>
</evidence>
<dbReference type="InterPro" id="IPR036273">
    <property type="entry name" value="CRAL/TRIO_N_dom_sf"/>
</dbReference>
<dbReference type="SUPFAM" id="SSF52087">
    <property type="entry name" value="CRAL/TRIO domain"/>
    <property type="match status" value="1"/>
</dbReference>
<evidence type="ECO:0000313" key="3">
    <source>
        <dbReference type="Proteomes" id="UP000198287"/>
    </source>
</evidence>
<dbReference type="AlphaFoldDB" id="A0A226ERQ6"/>
<dbReference type="Proteomes" id="UP000198287">
    <property type="component" value="Unassembled WGS sequence"/>
</dbReference>
<dbReference type="SMART" id="SM00516">
    <property type="entry name" value="SEC14"/>
    <property type="match status" value="1"/>
</dbReference>
<dbReference type="Gene3D" id="3.40.525.10">
    <property type="entry name" value="CRAL-TRIO lipid binding domain"/>
    <property type="match status" value="1"/>
</dbReference>
<dbReference type="OMA" id="MHNENAR"/>
<keyword evidence="3" id="KW-1185">Reference proteome</keyword>
<feature type="domain" description="CRAL-TRIO" evidence="1">
    <location>
        <begin position="71"/>
        <end position="235"/>
    </location>
</feature>
<dbReference type="Gene3D" id="1.20.5.1200">
    <property type="entry name" value="Alpha-tocopherol transfer"/>
    <property type="match status" value="1"/>
</dbReference>
<dbReference type="EMBL" id="LNIX01000002">
    <property type="protein sequence ID" value="OXA60292.1"/>
    <property type="molecule type" value="Genomic_DNA"/>
</dbReference>
<reference evidence="2 3" key="1">
    <citation type="submission" date="2015-12" db="EMBL/GenBank/DDBJ databases">
        <title>The genome of Folsomia candida.</title>
        <authorList>
            <person name="Faddeeva A."/>
            <person name="Derks M.F."/>
            <person name="Anvar Y."/>
            <person name="Smit S."/>
            <person name="Van Straalen N."/>
            <person name="Roelofs D."/>
        </authorList>
    </citation>
    <scope>NUCLEOTIDE SEQUENCE [LARGE SCALE GENOMIC DNA]</scope>
    <source>
        <strain evidence="2 3">VU population</strain>
        <tissue evidence="2">Whole body</tissue>
    </source>
</reference>
<dbReference type="InterPro" id="IPR001251">
    <property type="entry name" value="CRAL-TRIO_dom"/>
</dbReference>
<protein>
    <submittedName>
        <fullName evidence="2">Alpha-tocopherol transfer protein-like</fullName>
    </submittedName>
</protein>
<sequence>MKLSDKNLEESVVQLKELVRRDPMLDCPLDKEFLVKFIRARKYDVESAFQTLKRYYEIRTLYREDFADFYPTRLKATLNSGIFMVLKHRDPYGRKILLFKTDIWDVSKYTVNEVFLTSLLLGEEMILSPRTQENGTVMIHDLSHLGLSHARQFNMRQIKKFIAVLQGAFPAKFKTIHVINQPYIHNVLLAISQPFLSKKFLSRIILHGRNTSKMQEFMPPEILPTSVGGHLNENEAVDSDFMNRLFDKDDYYRDLLRYGYRG</sequence>
<dbReference type="PRINTS" id="PR00180">
    <property type="entry name" value="CRETINALDHBP"/>
</dbReference>
<name>A0A226ERQ6_FOLCA</name>
<dbReference type="PANTHER" id="PTHR10174">
    <property type="entry name" value="ALPHA-TOCOPHEROL TRANSFER PROTEIN-RELATED"/>
    <property type="match status" value="1"/>
</dbReference>
<dbReference type="PROSITE" id="PS50191">
    <property type="entry name" value="CRAL_TRIO"/>
    <property type="match status" value="1"/>
</dbReference>
<dbReference type="OrthoDB" id="75724at2759"/>
<dbReference type="SMART" id="SM01100">
    <property type="entry name" value="CRAL_TRIO_N"/>
    <property type="match status" value="1"/>
</dbReference>
<dbReference type="CDD" id="cd00170">
    <property type="entry name" value="SEC14"/>
    <property type="match status" value="1"/>
</dbReference>
<evidence type="ECO:0000313" key="2">
    <source>
        <dbReference type="EMBL" id="OXA60292.1"/>
    </source>
</evidence>